<feature type="compositionally biased region" description="Low complexity" evidence="1">
    <location>
        <begin position="572"/>
        <end position="585"/>
    </location>
</feature>
<dbReference type="InParanoid" id="A0A7J7CD67"/>
<evidence type="ECO:0000313" key="4">
    <source>
        <dbReference type="EMBL" id="KAF5732101.1"/>
    </source>
</evidence>
<dbReference type="EMBL" id="JAAARO010000018">
    <property type="protein sequence ID" value="KAF5732101.1"/>
    <property type="molecule type" value="Genomic_DNA"/>
</dbReference>
<sequence>MGVSFKVSKTGTRFRPKPCLQSETAIDDGLDSKESSRIGLKDESSNKKLEVDVANGCEDVPGVSVASFATKGLSIPAGHEVSFTLNLYSDGYSIGKCSENEVQHLAALHEAPKMLHPYDRTSETLFSAIESGRLPGDILDDMPCRYIDGSLVCEVRDYRKCALVDGSTVPSTEYPPVVHKVCLKMSLENVVKDIPLISENSWTYGDLMEVESRILKALQPQLCLDPTPKLDRICSKSVALELNLDMCSLRRKRLRQIPEGTSNNTMQVKKACIDRMPESSRLGDSSMISGNMMSQNIHENLTAQNIGPNNLLALSHKNFAPDVSVAALPLVSQSRYHIGAGTPRSMQDHGPVVSSSGISPSAQDTMIGYGDNANSNASLLGKRENQDGQLSALSNFKRARLAQIGVDGFQQHQIGAHMDSFNGADANWKNSLLPQQAMARGMQYTNAGIQKYNQQAFEGILNQETGPAPFTAGQQGLRYGAKEEQFEIEKLDGPVHRVKKDVQIVDTETSHLDPQRVQQRLPQHPLMRSGLSQTAWNNLTQHLEKDPRKEDSFQKRKSAQSPRLSAGALAQSPLSSKSGELSSGSAGPHFGPAMTSAALGASHKDKATVNSVPTVGGTPSLTSSANDSMQRQTAPLVAAKRRSNSLPKTQAMSGVGSPVSVSNMSVPLNGNSPSVGTPPLADQSMLERFSKIEMVTMRHQLKPKKIKIDDNSIRKPKIFSPQHLSTCLSNSSNNEDFKDDVNVLSNSLVGGSTNVCKMRIISFIHGDRVGNVVSYVPRVQSRMFMTEKPNDGTVGLYYGDLDGGDILIVDDDHLLALPSTHYADLLAAQFCSLMIREGYLVEDQLKRRPPRINLASSSQQIVAGIPPNSPAVQMQQYTEAVAGQPPNEVAKPTNSGNSSVTSSHYLVASARMLPPGPQALQMSQGPLSGVSIPTRPQQLETQPSLHLQHQQQHQQNQQSLIQQQHPQFQRSQMMLPSNPLSQLNGIGQNSNLQMGNHMVNKSTALQLHLLQQQQQQQPQQPQQQQQLPNLMQRKMMGLGGPIGMGSMANNMVGLAGLGNTMSMGGARGVGGTGISAPMASISGMTNVGQHPSSMNQASNIGNTLSQQIRSGQLQAAQAAAFMSRLKMQNRAGMLGGSQVGMGGLSGARQLHPGSTGLSMLGHPMNRPGMNPMQRTGLGPMGPPKLMPGMNLYMNQQQQQLQQQLQLETSSPLRAVVSPSQVGSPSTLGMTQLNQQPLQHASPQQMSQRTPMSPQQISSGAVHPISAGNPEACPASPQLSSQTLGSVGSMTNSPMELQGANKSNSAGNA</sequence>
<dbReference type="PANTHER" id="PTHR13526">
    <property type="entry name" value="TRANSCRIPTION FACTOR SPT20 HOMOLOG"/>
    <property type="match status" value="1"/>
</dbReference>
<dbReference type="Pfam" id="PF20474">
    <property type="entry name" value="PHL"/>
    <property type="match status" value="1"/>
</dbReference>
<feature type="region of interest" description="Disordered" evidence="1">
    <location>
        <begin position="916"/>
        <end position="969"/>
    </location>
</feature>
<dbReference type="OrthoDB" id="1932706at2759"/>
<feature type="domain" description="Spt20-like SEP" evidence="2">
    <location>
        <begin position="78"/>
        <end position="233"/>
    </location>
</feature>
<organism evidence="4 5">
    <name type="scientific">Tripterygium wilfordii</name>
    <name type="common">Thunder God vine</name>
    <dbReference type="NCBI Taxonomy" id="458696"/>
    <lineage>
        <taxon>Eukaryota</taxon>
        <taxon>Viridiplantae</taxon>
        <taxon>Streptophyta</taxon>
        <taxon>Embryophyta</taxon>
        <taxon>Tracheophyta</taxon>
        <taxon>Spermatophyta</taxon>
        <taxon>Magnoliopsida</taxon>
        <taxon>eudicotyledons</taxon>
        <taxon>Gunneridae</taxon>
        <taxon>Pentapetalae</taxon>
        <taxon>rosids</taxon>
        <taxon>fabids</taxon>
        <taxon>Celastrales</taxon>
        <taxon>Celastraceae</taxon>
        <taxon>Tripterygium</taxon>
    </lineage>
</organism>
<dbReference type="GO" id="GO:0000124">
    <property type="term" value="C:SAGA complex"/>
    <property type="evidence" value="ECO:0007669"/>
    <property type="project" value="InterPro"/>
</dbReference>
<dbReference type="InterPro" id="IPR021950">
    <property type="entry name" value="Spt20"/>
</dbReference>
<dbReference type="InterPro" id="IPR046468">
    <property type="entry name" value="Spt20-like_SEP"/>
</dbReference>
<dbReference type="Pfam" id="PF12090">
    <property type="entry name" value="Spt20_SEP"/>
    <property type="match status" value="1"/>
</dbReference>
<comment type="caution">
    <text evidence="4">The sequence shown here is derived from an EMBL/GenBank/DDBJ whole genome shotgun (WGS) entry which is preliminary data.</text>
</comment>
<name>A0A7J7CD67_TRIWF</name>
<dbReference type="InterPro" id="IPR046467">
    <property type="entry name" value="PHL_dom"/>
</dbReference>
<evidence type="ECO:0000259" key="3">
    <source>
        <dbReference type="Pfam" id="PF20474"/>
    </source>
</evidence>
<feature type="compositionally biased region" description="Low complexity" evidence="1">
    <location>
        <begin position="942"/>
        <end position="969"/>
    </location>
</feature>
<gene>
    <name evidence="4" type="ORF">HS088_TW18G00790</name>
</gene>
<evidence type="ECO:0000259" key="2">
    <source>
        <dbReference type="Pfam" id="PF12090"/>
    </source>
</evidence>
<feature type="region of interest" description="Disordered" evidence="1">
    <location>
        <begin position="1235"/>
        <end position="1308"/>
    </location>
</feature>
<dbReference type="PANTHER" id="PTHR13526:SF8">
    <property type="entry name" value="TRANSCRIPTION FACTOR SPT20 HOMOLOG"/>
    <property type="match status" value="1"/>
</dbReference>
<reference evidence="4 5" key="1">
    <citation type="journal article" date="2020" name="Nat. Commun.">
        <title>Genome of Tripterygium wilfordii and identification of cytochrome P450 involved in triptolide biosynthesis.</title>
        <authorList>
            <person name="Tu L."/>
            <person name="Su P."/>
            <person name="Zhang Z."/>
            <person name="Gao L."/>
            <person name="Wang J."/>
            <person name="Hu T."/>
            <person name="Zhou J."/>
            <person name="Zhang Y."/>
            <person name="Zhao Y."/>
            <person name="Liu Y."/>
            <person name="Song Y."/>
            <person name="Tong Y."/>
            <person name="Lu Y."/>
            <person name="Yang J."/>
            <person name="Xu C."/>
            <person name="Jia M."/>
            <person name="Peters R.J."/>
            <person name="Huang L."/>
            <person name="Gao W."/>
        </authorList>
    </citation>
    <scope>NUCLEOTIDE SEQUENCE [LARGE SCALE GENOMIC DNA]</scope>
    <source>
        <strain evidence="5">cv. XIE 37</strain>
        <tissue evidence="4">Leaf</tissue>
    </source>
</reference>
<feature type="compositionally biased region" description="Polar residues" evidence="1">
    <location>
        <begin position="608"/>
        <end position="633"/>
    </location>
</feature>
<dbReference type="Proteomes" id="UP000593562">
    <property type="component" value="Unassembled WGS sequence"/>
</dbReference>
<keyword evidence="5" id="KW-1185">Reference proteome</keyword>
<feature type="compositionally biased region" description="Polar residues" evidence="1">
    <location>
        <begin position="1276"/>
        <end position="1308"/>
    </location>
</feature>
<protein>
    <submittedName>
        <fullName evidence="4">Uncharacterized protein</fullName>
    </submittedName>
</protein>
<dbReference type="GO" id="GO:0003712">
    <property type="term" value="F:transcription coregulator activity"/>
    <property type="evidence" value="ECO:0007669"/>
    <property type="project" value="InterPro"/>
</dbReference>
<dbReference type="GO" id="GO:0006357">
    <property type="term" value="P:regulation of transcription by RNA polymerase II"/>
    <property type="evidence" value="ECO:0007669"/>
    <property type="project" value="TreeGrafter"/>
</dbReference>
<feature type="compositionally biased region" description="Polar residues" evidence="1">
    <location>
        <begin position="1235"/>
        <end position="1258"/>
    </location>
</feature>
<proteinExistence type="predicted"/>
<evidence type="ECO:0000313" key="5">
    <source>
        <dbReference type="Proteomes" id="UP000593562"/>
    </source>
</evidence>
<feature type="region of interest" description="Disordered" evidence="1">
    <location>
        <begin position="638"/>
        <end position="657"/>
    </location>
</feature>
<feature type="domain" description="PHL" evidence="3">
    <location>
        <begin position="698"/>
        <end position="849"/>
    </location>
</feature>
<feature type="compositionally biased region" description="Basic and acidic residues" evidence="1">
    <location>
        <begin position="545"/>
        <end position="554"/>
    </location>
</feature>
<feature type="region of interest" description="Disordered" evidence="1">
    <location>
        <begin position="545"/>
        <end position="633"/>
    </location>
</feature>
<accession>A0A7J7CD67</accession>
<dbReference type="FunCoup" id="A0A7J7CD67">
    <property type="interactions" value="2307"/>
</dbReference>
<evidence type="ECO:0000256" key="1">
    <source>
        <dbReference type="SAM" id="MobiDB-lite"/>
    </source>
</evidence>